<proteinExistence type="predicted"/>
<dbReference type="EMBL" id="LSYS01005108">
    <property type="protein sequence ID" value="OPJ78745.1"/>
    <property type="molecule type" value="Genomic_DNA"/>
</dbReference>
<name>A0A1V4K311_PATFA</name>
<comment type="caution">
    <text evidence="1">The sequence shown here is derived from an EMBL/GenBank/DDBJ whole genome shotgun (WGS) entry which is preliminary data.</text>
</comment>
<organism evidence="1 2">
    <name type="scientific">Patagioenas fasciata monilis</name>
    <dbReference type="NCBI Taxonomy" id="372326"/>
    <lineage>
        <taxon>Eukaryota</taxon>
        <taxon>Metazoa</taxon>
        <taxon>Chordata</taxon>
        <taxon>Craniata</taxon>
        <taxon>Vertebrata</taxon>
        <taxon>Euteleostomi</taxon>
        <taxon>Archelosauria</taxon>
        <taxon>Archosauria</taxon>
        <taxon>Dinosauria</taxon>
        <taxon>Saurischia</taxon>
        <taxon>Theropoda</taxon>
        <taxon>Coelurosauria</taxon>
        <taxon>Aves</taxon>
        <taxon>Neognathae</taxon>
        <taxon>Neoaves</taxon>
        <taxon>Columbimorphae</taxon>
        <taxon>Columbiformes</taxon>
        <taxon>Columbidae</taxon>
        <taxon>Patagioenas</taxon>
    </lineage>
</organism>
<evidence type="ECO:0000313" key="1">
    <source>
        <dbReference type="EMBL" id="OPJ78745.1"/>
    </source>
</evidence>
<sequence length="72" mass="7835">MGLTAICSLWVPEVGTAAEFRIPSSGANAETCFTLNSQEVKGSDVLVYRVTGGRRRRGSLCSRGKCNRKEQK</sequence>
<accession>A0A1V4K311</accession>
<gene>
    <name evidence="1" type="ORF">AV530_003514</name>
</gene>
<protein>
    <submittedName>
        <fullName evidence="1">Uncharacterized protein</fullName>
    </submittedName>
</protein>
<dbReference type="AlphaFoldDB" id="A0A1V4K311"/>
<dbReference type="Proteomes" id="UP000190648">
    <property type="component" value="Unassembled WGS sequence"/>
</dbReference>
<evidence type="ECO:0000313" key="2">
    <source>
        <dbReference type="Proteomes" id="UP000190648"/>
    </source>
</evidence>
<keyword evidence="2" id="KW-1185">Reference proteome</keyword>
<reference evidence="1 2" key="1">
    <citation type="submission" date="2016-02" db="EMBL/GenBank/DDBJ databases">
        <title>Band-tailed pigeon sequencing and assembly.</title>
        <authorList>
            <person name="Soares A.E."/>
            <person name="Novak B.J."/>
            <person name="Rice E.S."/>
            <person name="O'Connell B."/>
            <person name="Chang D."/>
            <person name="Weber S."/>
            <person name="Shapiro B."/>
        </authorList>
    </citation>
    <scope>NUCLEOTIDE SEQUENCE [LARGE SCALE GENOMIC DNA]</scope>
    <source>
        <strain evidence="1">BTP2013</strain>
        <tissue evidence="1">Blood</tissue>
    </source>
</reference>